<protein>
    <submittedName>
        <fullName evidence="1">Uncharacterized protein</fullName>
    </submittedName>
</protein>
<keyword evidence="2" id="KW-1185">Reference proteome</keyword>
<gene>
    <name evidence="1" type="ORF">NKI81_14615</name>
</gene>
<sequence length="77" mass="8211">MYLSSKRAMGKRQNAPIGEAMSELELSAQQAIAAADGDAVVALLTALARNAELERELALSRAAVSNGFSRGWHKARL</sequence>
<proteinExistence type="predicted"/>
<evidence type="ECO:0000313" key="1">
    <source>
        <dbReference type="EMBL" id="MER9285185.1"/>
    </source>
</evidence>
<evidence type="ECO:0000313" key="2">
    <source>
        <dbReference type="Proteomes" id="UP001480082"/>
    </source>
</evidence>
<organism evidence="1 2">
    <name type="scientific">Mesorhizobium australicum</name>
    <dbReference type="NCBI Taxonomy" id="536018"/>
    <lineage>
        <taxon>Bacteria</taxon>
        <taxon>Pseudomonadati</taxon>
        <taxon>Pseudomonadota</taxon>
        <taxon>Alphaproteobacteria</taxon>
        <taxon>Hyphomicrobiales</taxon>
        <taxon>Phyllobacteriaceae</taxon>
        <taxon>Mesorhizobium</taxon>
    </lineage>
</organism>
<comment type="caution">
    <text evidence="1">The sequence shown here is derived from an EMBL/GenBank/DDBJ whole genome shotgun (WGS) entry which is preliminary data.</text>
</comment>
<dbReference type="EMBL" id="JAMYRI010000007">
    <property type="protein sequence ID" value="MER9285185.1"/>
    <property type="molecule type" value="Genomic_DNA"/>
</dbReference>
<name>A0ACC6T1D2_9HYPH</name>
<reference evidence="1 2" key="1">
    <citation type="journal article" date="2024" name="Proc. Natl. Acad. Sci. U.S.A.">
        <title>The evolutionary genomics of adaptation to stress in wild rhizobium bacteria.</title>
        <authorList>
            <person name="Kehlet-Delgado H."/>
            <person name="Montoya A.P."/>
            <person name="Jensen K.T."/>
            <person name="Wendlandt C.E."/>
            <person name="Dexheimer C."/>
            <person name="Roberts M."/>
            <person name="Torres Martinez L."/>
            <person name="Friesen M.L."/>
            <person name="Griffitts J.S."/>
            <person name="Porter S.S."/>
        </authorList>
    </citation>
    <scope>NUCLEOTIDE SEQUENCE [LARGE SCALE GENOMIC DNA]</scope>
    <source>
        <strain evidence="1 2">M0468</strain>
    </source>
</reference>
<dbReference type="Proteomes" id="UP001480082">
    <property type="component" value="Unassembled WGS sequence"/>
</dbReference>
<accession>A0ACC6T1D2</accession>